<accession>A0A812Z5C5</accession>
<proteinExistence type="predicted"/>
<dbReference type="OrthoDB" id="448387at2759"/>
<dbReference type="Proteomes" id="UP000601435">
    <property type="component" value="Unassembled WGS sequence"/>
</dbReference>
<dbReference type="EMBL" id="CAJNJA010045697">
    <property type="protein sequence ID" value="CAE7811575.1"/>
    <property type="molecule type" value="Genomic_DNA"/>
</dbReference>
<name>A0A812Z5C5_9DINO</name>
<gene>
    <name evidence="1" type="primary">NLRC3</name>
    <name evidence="1" type="ORF">SNEC2469_LOCUS24051</name>
</gene>
<protein>
    <submittedName>
        <fullName evidence="1">NLRC3 protein</fullName>
    </submittedName>
</protein>
<keyword evidence="2" id="KW-1185">Reference proteome</keyword>
<dbReference type="AlphaFoldDB" id="A0A812Z5C5"/>
<reference evidence="1" key="1">
    <citation type="submission" date="2021-02" db="EMBL/GenBank/DDBJ databases">
        <authorList>
            <person name="Dougan E. K."/>
            <person name="Rhodes N."/>
            <person name="Thang M."/>
            <person name="Chan C."/>
        </authorList>
    </citation>
    <scope>NUCLEOTIDE SEQUENCE</scope>
</reference>
<comment type="caution">
    <text evidence="1">The sequence shown here is derived from an EMBL/GenBank/DDBJ whole genome shotgun (WGS) entry which is preliminary data.</text>
</comment>
<evidence type="ECO:0000313" key="1">
    <source>
        <dbReference type="EMBL" id="CAE7811575.1"/>
    </source>
</evidence>
<organism evidence="1 2">
    <name type="scientific">Symbiodinium necroappetens</name>
    <dbReference type="NCBI Taxonomy" id="1628268"/>
    <lineage>
        <taxon>Eukaryota</taxon>
        <taxon>Sar</taxon>
        <taxon>Alveolata</taxon>
        <taxon>Dinophyceae</taxon>
        <taxon>Suessiales</taxon>
        <taxon>Symbiodiniaceae</taxon>
        <taxon>Symbiodinium</taxon>
    </lineage>
</organism>
<evidence type="ECO:0000313" key="2">
    <source>
        <dbReference type="Proteomes" id="UP000601435"/>
    </source>
</evidence>
<sequence length="156" mass="18033">MTRLDGSPIDLRKALEEGHRTWTAKLDVFAKVRLFEGSDSTPRFFQVTNVLRFGYLDGREQVQPVTKEKDFLFAVEHCIQEYSGPCPNAMKYAKRLWERSAYLAQRGFNVEQHVLMLEAFKPLFAHWLAELTQIAAHAETLRSMLEEPQVAAFISR</sequence>